<dbReference type="EMBL" id="JBIACJ010000001">
    <property type="protein sequence ID" value="MFE8694780.1"/>
    <property type="molecule type" value="Genomic_DNA"/>
</dbReference>
<dbReference type="Proteomes" id="UP001601058">
    <property type="component" value="Unassembled WGS sequence"/>
</dbReference>
<reference evidence="1 2" key="1">
    <citation type="submission" date="2024-08" db="EMBL/GenBank/DDBJ databases">
        <title>Two novel Cytobacillus novel species.</title>
        <authorList>
            <person name="Liu G."/>
        </authorList>
    </citation>
    <scope>NUCLEOTIDE SEQUENCE [LARGE SCALE GENOMIC DNA]</scope>
    <source>
        <strain evidence="1 2">FJAT-53684</strain>
    </source>
</reference>
<organism evidence="1 2">
    <name type="scientific">Cytobacillus mangrovibacter</name>
    <dbReference type="NCBI Taxonomy" id="3299024"/>
    <lineage>
        <taxon>Bacteria</taxon>
        <taxon>Bacillati</taxon>
        <taxon>Bacillota</taxon>
        <taxon>Bacilli</taxon>
        <taxon>Bacillales</taxon>
        <taxon>Bacillaceae</taxon>
        <taxon>Cytobacillus</taxon>
    </lineage>
</organism>
<keyword evidence="2" id="KW-1185">Reference proteome</keyword>
<proteinExistence type="predicted"/>
<dbReference type="RefSeq" id="WP_389213740.1">
    <property type="nucleotide sequence ID" value="NZ_JBIACJ010000001.1"/>
</dbReference>
<name>A0ABW6JSF5_9BACI</name>
<accession>A0ABW6JSF5</accession>
<comment type="caution">
    <text evidence="1">The sequence shown here is derived from an EMBL/GenBank/DDBJ whole genome shotgun (WGS) entry which is preliminary data.</text>
</comment>
<sequence>MMNVENSIPDMALLLESMNGSYTTESIVINSIPEWSLSEEQSTLDIKNLTDIDED</sequence>
<evidence type="ECO:0000313" key="2">
    <source>
        <dbReference type="Proteomes" id="UP001601058"/>
    </source>
</evidence>
<protein>
    <submittedName>
        <fullName evidence="1">Uncharacterized protein</fullName>
    </submittedName>
</protein>
<gene>
    <name evidence="1" type="ORF">ACFYKT_00245</name>
</gene>
<evidence type="ECO:0000313" key="1">
    <source>
        <dbReference type="EMBL" id="MFE8694780.1"/>
    </source>
</evidence>